<dbReference type="InterPro" id="IPR044925">
    <property type="entry name" value="His-Me_finger_sf"/>
</dbReference>
<dbReference type="AlphaFoldDB" id="A0A7J0D498"/>
<organism evidence="1 2">
    <name type="scientific">Streptomyces microflavus</name>
    <name type="common">Streptomyces lipmanii</name>
    <dbReference type="NCBI Taxonomy" id="1919"/>
    <lineage>
        <taxon>Bacteria</taxon>
        <taxon>Bacillati</taxon>
        <taxon>Actinomycetota</taxon>
        <taxon>Actinomycetes</taxon>
        <taxon>Kitasatosporales</taxon>
        <taxon>Streptomycetaceae</taxon>
        <taxon>Streptomyces</taxon>
    </lineage>
</organism>
<evidence type="ECO:0008006" key="3">
    <source>
        <dbReference type="Google" id="ProtNLM"/>
    </source>
</evidence>
<dbReference type="Proteomes" id="UP000498740">
    <property type="component" value="Unassembled WGS sequence"/>
</dbReference>
<dbReference type="Gene3D" id="3.40.1800.10">
    <property type="entry name" value="His-Me finger endonucleases"/>
    <property type="match status" value="1"/>
</dbReference>
<sequence>MTVSAGGSAFKRCTKCGETKLTEGFYRNRAQKDGLTGWCRLCVRAYQKAHYAANPEHRIRQAAEWKAANSERALDADLKRLFGITLGDFNRMVAEQGNVCAICDKPQAGDRRLSIDHDRACCPGSRSCGMCVRQLLCNLCNTGLGLFRESPDLMDRAKAYILRHEESK</sequence>
<dbReference type="SUPFAM" id="SSF54060">
    <property type="entry name" value="His-Me finger endonucleases"/>
    <property type="match status" value="1"/>
</dbReference>
<dbReference type="InterPro" id="IPR038563">
    <property type="entry name" value="Endonuclease_7_sf"/>
</dbReference>
<dbReference type="Pfam" id="PF02945">
    <property type="entry name" value="Endonuclease_7"/>
    <property type="match status" value="1"/>
</dbReference>
<reference evidence="1 2" key="1">
    <citation type="submission" date="2020-05" db="EMBL/GenBank/DDBJ databases">
        <title>Whole genome shotgun sequence of Streptomyces microflavus NBRC 13062.</title>
        <authorList>
            <person name="Komaki H."/>
            <person name="Tamura T."/>
        </authorList>
    </citation>
    <scope>NUCLEOTIDE SEQUENCE [LARGE SCALE GENOMIC DNA]</scope>
    <source>
        <strain evidence="1 2">NBRC 13062</strain>
    </source>
</reference>
<comment type="caution">
    <text evidence="1">The sequence shown here is derived from an EMBL/GenBank/DDBJ whole genome shotgun (WGS) entry which is preliminary data.</text>
</comment>
<proteinExistence type="predicted"/>
<evidence type="ECO:0000313" key="2">
    <source>
        <dbReference type="Proteomes" id="UP000498740"/>
    </source>
</evidence>
<accession>A0A7J0D498</accession>
<dbReference type="InterPro" id="IPR004211">
    <property type="entry name" value="Endonuclease_7"/>
</dbReference>
<protein>
    <recommendedName>
        <fullName evidence="3">Recombination endonuclease VII</fullName>
    </recommendedName>
</protein>
<evidence type="ECO:0000313" key="1">
    <source>
        <dbReference type="EMBL" id="GFN09552.1"/>
    </source>
</evidence>
<dbReference type="RefSeq" id="WP_199814995.1">
    <property type="nucleotide sequence ID" value="NZ_BMUG01000005.1"/>
</dbReference>
<dbReference type="EMBL" id="BLWD01000002">
    <property type="protein sequence ID" value="GFN09552.1"/>
    <property type="molecule type" value="Genomic_DNA"/>
</dbReference>
<name>A0A7J0D498_STRMI</name>
<gene>
    <name evidence="1" type="ORF">Smic_81080</name>
</gene>